<evidence type="ECO:0000256" key="4">
    <source>
        <dbReference type="ARBA" id="ARBA00022833"/>
    </source>
</evidence>
<proteinExistence type="inferred from homology"/>
<evidence type="ECO:0000313" key="9">
    <source>
        <dbReference type="EMBL" id="NEK58625.1"/>
    </source>
</evidence>
<dbReference type="InterPro" id="IPR036291">
    <property type="entry name" value="NAD(P)-bd_dom_sf"/>
</dbReference>
<dbReference type="RefSeq" id="WP_163482010.1">
    <property type="nucleotide sequence ID" value="NZ_JAAGWF010000011.1"/>
</dbReference>
<reference evidence="9 10" key="1">
    <citation type="submission" date="2020-02" db="EMBL/GenBank/DDBJ databases">
        <title>Geodermatophilus sabuli CPCC 205279 I12A-02694.</title>
        <authorList>
            <person name="Jiang Z."/>
        </authorList>
    </citation>
    <scope>NUCLEOTIDE SEQUENCE [LARGE SCALE GENOMIC DNA]</scope>
    <source>
        <strain evidence="9 10">I12A-02694</strain>
    </source>
</reference>
<dbReference type="InterPro" id="IPR002328">
    <property type="entry name" value="ADH_Zn_CS"/>
</dbReference>
<dbReference type="Pfam" id="PF08240">
    <property type="entry name" value="ADH_N"/>
    <property type="match status" value="1"/>
</dbReference>
<keyword evidence="5" id="KW-0560">Oxidoreductase</keyword>
<name>A0A7K3W192_9ACTN</name>
<evidence type="ECO:0000313" key="10">
    <source>
        <dbReference type="Proteomes" id="UP000470246"/>
    </source>
</evidence>
<evidence type="ECO:0000256" key="5">
    <source>
        <dbReference type="ARBA" id="ARBA00023002"/>
    </source>
</evidence>
<gene>
    <name evidence="9" type="ORF">GCU56_12180</name>
</gene>
<keyword evidence="4 6" id="KW-0862">Zinc</keyword>
<organism evidence="9 10">
    <name type="scientific">Geodermatophilus sabuli</name>
    <dbReference type="NCBI Taxonomy" id="1564158"/>
    <lineage>
        <taxon>Bacteria</taxon>
        <taxon>Bacillati</taxon>
        <taxon>Actinomycetota</taxon>
        <taxon>Actinomycetes</taxon>
        <taxon>Geodermatophilales</taxon>
        <taxon>Geodermatophilaceae</taxon>
        <taxon>Geodermatophilus</taxon>
    </lineage>
</organism>
<accession>A0A7K3W192</accession>
<dbReference type="CDD" id="cd08278">
    <property type="entry name" value="benzyl_alcohol_DH"/>
    <property type="match status" value="1"/>
</dbReference>
<dbReference type="SUPFAM" id="SSF50129">
    <property type="entry name" value="GroES-like"/>
    <property type="match status" value="1"/>
</dbReference>
<evidence type="ECO:0000256" key="3">
    <source>
        <dbReference type="ARBA" id="ARBA00022723"/>
    </source>
</evidence>
<comment type="cofactor">
    <cofactor evidence="1 6">
        <name>Zn(2+)</name>
        <dbReference type="ChEBI" id="CHEBI:29105"/>
    </cofactor>
</comment>
<dbReference type="Pfam" id="PF00107">
    <property type="entry name" value="ADH_zinc_N"/>
    <property type="match status" value="1"/>
</dbReference>
<comment type="similarity">
    <text evidence="2 6">Belongs to the zinc-containing alcohol dehydrogenase family.</text>
</comment>
<evidence type="ECO:0000256" key="2">
    <source>
        <dbReference type="ARBA" id="ARBA00008072"/>
    </source>
</evidence>
<feature type="domain" description="Alcohol dehydrogenase-like C-terminal" evidence="7">
    <location>
        <begin position="198"/>
        <end position="320"/>
    </location>
</feature>
<dbReference type="PROSITE" id="PS00059">
    <property type="entry name" value="ADH_ZINC"/>
    <property type="match status" value="1"/>
</dbReference>
<dbReference type="Gene3D" id="3.40.50.720">
    <property type="entry name" value="NAD(P)-binding Rossmann-like Domain"/>
    <property type="match status" value="1"/>
</dbReference>
<evidence type="ECO:0000259" key="8">
    <source>
        <dbReference type="Pfam" id="PF08240"/>
    </source>
</evidence>
<protein>
    <submittedName>
        <fullName evidence="9">NAD(P)-dependent alcohol dehydrogenase</fullName>
    </submittedName>
</protein>
<dbReference type="PANTHER" id="PTHR43350:SF21">
    <property type="entry name" value="S-NITROSOMYCOTHIOL REDUCTASE MSCR"/>
    <property type="match status" value="1"/>
</dbReference>
<comment type="caution">
    <text evidence="9">The sequence shown here is derived from an EMBL/GenBank/DDBJ whole genome shotgun (WGS) entry which is preliminary data.</text>
</comment>
<evidence type="ECO:0000259" key="7">
    <source>
        <dbReference type="Pfam" id="PF00107"/>
    </source>
</evidence>
<keyword evidence="10" id="KW-1185">Reference proteome</keyword>
<dbReference type="AlphaFoldDB" id="A0A7K3W192"/>
<dbReference type="Gene3D" id="3.90.180.10">
    <property type="entry name" value="Medium-chain alcohol dehydrogenases, catalytic domain"/>
    <property type="match status" value="1"/>
</dbReference>
<dbReference type="SUPFAM" id="SSF51735">
    <property type="entry name" value="NAD(P)-binding Rossmann-fold domains"/>
    <property type="match status" value="1"/>
</dbReference>
<feature type="domain" description="Alcohol dehydrogenase-like N-terminal" evidence="8">
    <location>
        <begin position="26"/>
        <end position="156"/>
    </location>
</feature>
<dbReference type="GO" id="GO:0016491">
    <property type="term" value="F:oxidoreductase activity"/>
    <property type="evidence" value="ECO:0007669"/>
    <property type="project" value="UniProtKB-KW"/>
</dbReference>
<dbReference type="PANTHER" id="PTHR43350">
    <property type="entry name" value="NAD-DEPENDENT ALCOHOL DEHYDROGENASE"/>
    <property type="match status" value="1"/>
</dbReference>
<dbReference type="InterPro" id="IPR013149">
    <property type="entry name" value="ADH-like_C"/>
</dbReference>
<dbReference type="FunFam" id="3.40.50.720:FF:000003">
    <property type="entry name" value="S-(hydroxymethyl)glutathione dehydrogenase"/>
    <property type="match status" value="1"/>
</dbReference>
<sequence length="367" mass="37212">MKITAAVVEERSGPFVVRDVEIDEPGPGDVLVKVAATGFCHTDGIARDGDLPFPLPGVLGHEGAGTVVAVGEGVTGVREGQDVVLGWPYCGACRNCSAGEPRYCLRMAELVGGGHRLDGGSALRGSDGSPLASHFFGQSSFATYSMTTASSLVPVPAGLPVELLGPLACGLATGAGAVLNTIRPQPGSSIVVYGAGTVGLAAVMAARNSPATTIIAVDRHASRLRLASDLGATHTIDATDTDPVQAVSDICGGPADASLDCTGVLSVIRQAIDSVGMLGTALLIGGAPAGAEFSADHVSTLWGKTIRGTLGGSGRGQALIAALMDLHAQGRFPFDRLVQYFPLEDIGDAMEASYSGAVVKPILRMPA</sequence>
<dbReference type="EMBL" id="JAAGWF010000011">
    <property type="protein sequence ID" value="NEK58625.1"/>
    <property type="molecule type" value="Genomic_DNA"/>
</dbReference>
<dbReference type="Proteomes" id="UP000470246">
    <property type="component" value="Unassembled WGS sequence"/>
</dbReference>
<dbReference type="InterPro" id="IPR011032">
    <property type="entry name" value="GroES-like_sf"/>
</dbReference>
<keyword evidence="3 6" id="KW-0479">Metal-binding</keyword>
<dbReference type="GO" id="GO:0008270">
    <property type="term" value="F:zinc ion binding"/>
    <property type="evidence" value="ECO:0007669"/>
    <property type="project" value="InterPro"/>
</dbReference>
<evidence type="ECO:0000256" key="6">
    <source>
        <dbReference type="RuleBase" id="RU361277"/>
    </source>
</evidence>
<dbReference type="InterPro" id="IPR013154">
    <property type="entry name" value="ADH-like_N"/>
</dbReference>
<evidence type="ECO:0000256" key="1">
    <source>
        <dbReference type="ARBA" id="ARBA00001947"/>
    </source>
</evidence>